<gene>
    <name evidence="3" type="ORF">ENU09_03730</name>
    <name evidence="2" type="ORF">ENU14_00685</name>
</gene>
<name>A0A7C4DA15_STAMA</name>
<accession>A0A7C4DA15</accession>
<evidence type="ECO:0000313" key="3">
    <source>
        <dbReference type="EMBL" id="HGQ59804.1"/>
    </source>
</evidence>
<feature type="domain" description="Mut7-C RNAse" evidence="1">
    <location>
        <begin position="4"/>
        <end position="150"/>
    </location>
</feature>
<dbReference type="PANTHER" id="PTHR39081">
    <property type="entry name" value="MUT7-C DOMAIN-CONTAINING PROTEIN"/>
    <property type="match status" value="1"/>
</dbReference>
<dbReference type="PANTHER" id="PTHR39081:SF1">
    <property type="entry name" value="MUT7-C RNASE DOMAIN-CONTAINING PROTEIN"/>
    <property type="match status" value="1"/>
</dbReference>
<dbReference type="EMBL" id="DTBE01000101">
    <property type="protein sequence ID" value="HGQ59804.1"/>
    <property type="molecule type" value="Genomic_DNA"/>
</dbReference>
<dbReference type="InterPro" id="IPR002782">
    <property type="entry name" value="Mut7-C_RNAse_dom"/>
</dbReference>
<reference evidence="2" key="1">
    <citation type="journal article" date="2020" name="mSystems">
        <title>Genome- and Community-Level Interaction Insights into Carbon Utilization and Element Cycling Functions of Hydrothermarchaeota in Hydrothermal Sediment.</title>
        <authorList>
            <person name="Zhou Z."/>
            <person name="Liu Y."/>
            <person name="Xu W."/>
            <person name="Pan J."/>
            <person name="Luo Z.H."/>
            <person name="Li M."/>
        </authorList>
    </citation>
    <scope>NUCLEOTIDE SEQUENCE [LARGE SCALE GENOMIC DNA]</scope>
    <source>
        <strain evidence="3">SpSt-638</strain>
        <strain evidence="2">SpSt-642</strain>
    </source>
</reference>
<dbReference type="Pfam" id="PF01927">
    <property type="entry name" value="Mut7-C"/>
    <property type="match status" value="1"/>
</dbReference>
<proteinExistence type="predicted"/>
<evidence type="ECO:0000259" key="1">
    <source>
        <dbReference type="Pfam" id="PF01927"/>
    </source>
</evidence>
<dbReference type="EMBL" id="DTBJ01000010">
    <property type="protein sequence ID" value="HGM58097.1"/>
    <property type="molecule type" value="Genomic_DNA"/>
</dbReference>
<protein>
    <recommendedName>
        <fullName evidence="1">Mut7-C RNAse domain-containing protein</fullName>
    </recommendedName>
</protein>
<organism evidence="2">
    <name type="scientific">Staphylothermus marinus</name>
    <dbReference type="NCBI Taxonomy" id="2280"/>
    <lineage>
        <taxon>Archaea</taxon>
        <taxon>Thermoproteota</taxon>
        <taxon>Thermoprotei</taxon>
        <taxon>Desulfurococcales</taxon>
        <taxon>Desulfurococcaceae</taxon>
        <taxon>Staphylothermus</taxon>
    </lineage>
</organism>
<dbReference type="AlphaFoldDB" id="A0A7C4DA15"/>
<comment type="caution">
    <text evidence="2">The sequence shown here is derived from an EMBL/GenBank/DDBJ whole genome shotgun (WGS) entry which is preliminary data.</text>
</comment>
<evidence type="ECO:0000313" key="2">
    <source>
        <dbReference type="EMBL" id="HGM58097.1"/>
    </source>
</evidence>
<sequence length="165" mass="19897">MSEPRFVVDTMLGNIARWLRILGYDTLYSRNYKDWEVLKIAERENRVIITRDQGLHHRALNRGLKTIYLYMDGIAKRLAYISLHTGIKLYVDLEHTRCPMCNNELRKVSKDFVKNNIPPKVYRLHDDFWLCSKCGKVYWIGRHWIKIEEILREARKYLDEYSFNK</sequence>